<reference evidence="2 3" key="1">
    <citation type="journal article" date="2008" name="Nature">
        <title>The genome of Laccaria bicolor provides insights into mycorrhizal symbiosis.</title>
        <authorList>
            <person name="Martin F."/>
            <person name="Aerts A."/>
            <person name="Ahren D."/>
            <person name="Brun A."/>
            <person name="Danchin E.G.J."/>
            <person name="Duchaussoy F."/>
            <person name="Gibon J."/>
            <person name="Kohler A."/>
            <person name="Lindquist E."/>
            <person name="Pereda V."/>
            <person name="Salamov A."/>
            <person name="Shapiro H.J."/>
            <person name="Wuyts J."/>
            <person name="Blaudez D."/>
            <person name="Buee M."/>
            <person name="Brokstein P."/>
            <person name="Canbaeck B."/>
            <person name="Cohen D."/>
            <person name="Courty P.E."/>
            <person name="Coutinho P.M."/>
            <person name="Delaruelle C."/>
            <person name="Detter J.C."/>
            <person name="Deveau A."/>
            <person name="DiFazio S."/>
            <person name="Duplessis S."/>
            <person name="Fraissinet-Tachet L."/>
            <person name="Lucic E."/>
            <person name="Frey-Klett P."/>
            <person name="Fourrey C."/>
            <person name="Feussner I."/>
            <person name="Gay G."/>
            <person name="Grimwood J."/>
            <person name="Hoegger P.J."/>
            <person name="Jain P."/>
            <person name="Kilaru S."/>
            <person name="Labbe J."/>
            <person name="Lin Y.C."/>
            <person name="Legue V."/>
            <person name="Le Tacon F."/>
            <person name="Marmeisse R."/>
            <person name="Melayah D."/>
            <person name="Montanini B."/>
            <person name="Muratet M."/>
            <person name="Nehls U."/>
            <person name="Niculita-Hirzel H."/>
            <person name="Oudot-Le Secq M.P."/>
            <person name="Peter M."/>
            <person name="Quesneville H."/>
            <person name="Rajashekar B."/>
            <person name="Reich M."/>
            <person name="Rouhier N."/>
            <person name="Schmutz J."/>
            <person name="Yin T."/>
            <person name="Chalot M."/>
            <person name="Henrissat B."/>
            <person name="Kuees U."/>
            <person name="Lucas S."/>
            <person name="Van de Peer Y."/>
            <person name="Podila G.K."/>
            <person name="Polle A."/>
            <person name="Pukkila P.J."/>
            <person name="Richardson P.M."/>
            <person name="Rouze P."/>
            <person name="Sanders I.R."/>
            <person name="Stajich J.E."/>
            <person name="Tunlid A."/>
            <person name="Tuskan G."/>
            <person name="Grigoriev I.V."/>
        </authorList>
    </citation>
    <scope>NUCLEOTIDE SEQUENCE [LARGE SCALE GENOMIC DNA]</scope>
    <source>
        <strain evidence="3">S238N-H82 / ATCC MYA-4686</strain>
    </source>
</reference>
<name>B0DM68_LACBS</name>
<accession>B0DM68</accession>
<dbReference type="GeneID" id="6080717"/>
<gene>
    <name evidence="2" type="ORF">LACBIDRAFT_330709</name>
</gene>
<proteinExistence type="predicted"/>
<evidence type="ECO:0000313" key="2">
    <source>
        <dbReference type="EMBL" id="EDR04142.1"/>
    </source>
</evidence>
<dbReference type="EMBL" id="DS547119">
    <property type="protein sequence ID" value="EDR04142.1"/>
    <property type="molecule type" value="Genomic_DNA"/>
</dbReference>
<dbReference type="Proteomes" id="UP000001194">
    <property type="component" value="Unassembled WGS sequence"/>
</dbReference>
<dbReference type="OrthoDB" id="2804062at2759"/>
<feature type="region of interest" description="Disordered" evidence="1">
    <location>
        <begin position="305"/>
        <end position="327"/>
    </location>
</feature>
<feature type="compositionally biased region" description="Acidic residues" evidence="1">
    <location>
        <begin position="310"/>
        <end position="327"/>
    </location>
</feature>
<protein>
    <submittedName>
        <fullName evidence="2">Predicted protein</fullName>
    </submittedName>
</protein>
<sequence length="327" mass="37217">MDRKRPVLGGSVRFPQYLAITLQDVWLALAEEEAAQAALGNLPRHKVSLSAFLMSGFELEDSHGQTERLEDHSFIYPTSPPENGVQSASSSPETLPKNIPLYLPSSLPSHIRTLPELKEICQMEQRLREPQADDTLSEVRCQRRVIQGLWQFKQLNISRTGNRPNTKMITLYKQFSNKTDRAAEKYKSAWRALCALNLGGSWSMRLKELKTEHITGPRREPDDVSNSRYEPSWIWLVPHVSGAINMQMNIGKDEFNEVGFWDMHISRLQFAVAWQRETAVVDPGAVTEAEEVFIFDCEDFEGGAEHEFNENEGDGLDDDDDCLDFDD</sequence>
<dbReference type="AlphaFoldDB" id="B0DM68"/>
<evidence type="ECO:0000256" key="1">
    <source>
        <dbReference type="SAM" id="MobiDB-lite"/>
    </source>
</evidence>
<dbReference type="InParanoid" id="B0DM68"/>
<dbReference type="HOGENOM" id="CLU_850112_0_0_1"/>
<organism evidence="3">
    <name type="scientific">Laccaria bicolor (strain S238N-H82 / ATCC MYA-4686)</name>
    <name type="common">Bicoloured deceiver</name>
    <name type="synonym">Laccaria laccata var. bicolor</name>
    <dbReference type="NCBI Taxonomy" id="486041"/>
    <lineage>
        <taxon>Eukaryota</taxon>
        <taxon>Fungi</taxon>
        <taxon>Dikarya</taxon>
        <taxon>Basidiomycota</taxon>
        <taxon>Agaricomycotina</taxon>
        <taxon>Agaricomycetes</taxon>
        <taxon>Agaricomycetidae</taxon>
        <taxon>Agaricales</taxon>
        <taxon>Agaricineae</taxon>
        <taxon>Hydnangiaceae</taxon>
        <taxon>Laccaria</taxon>
    </lineage>
</organism>
<keyword evidence="3" id="KW-1185">Reference proteome</keyword>
<dbReference type="RefSeq" id="XP_001885033.1">
    <property type="nucleotide sequence ID" value="XM_001884998.1"/>
</dbReference>
<dbReference type="KEGG" id="lbc:LACBIDRAFT_330709"/>
<evidence type="ECO:0000313" key="3">
    <source>
        <dbReference type="Proteomes" id="UP000001194"/>
    </source>
</evidence>